<protein>
    <submittedName>
        <fullName evidence="1">Gp9 protein</fullName>
    </submittedName>
</protein>
<keyword evidence="2" id="KW-1185">Reference proteome</keyword>
<organism evidence="1 2">
    <name type="scientific">Ligilactobacillus equi DPC 6820</name>
    <dbReference type="NCBI Taxonomy" id="1392007"/>
    <lineage>
        <taxon>Bacteria</taxon>
        <taxon>Bacillati</taxon>
        <taxon>Bacillota</taxon>
        <taxon>Bacilli</taxon>
        <taxon>Lactobacillales</taxon>
        <taxon>Lactobacillaceae</taxon>
        <taxon>Ligilactobacillus</taxon>
    </lineage>
</organism>
<accession>V7HUI7</accession>
<sequence length="122" mass="13699">MEKKFGKAKTDKVERRALKVASTTMKYALKSGVSGYRDTGKTVGEVTASKPRRKAGKLSVKVGWQGGGSRWRLVHLNEWGYTRNGKTYHPRGLGAVQKTFDATKDEAKRLQIFVLKNELWKG</sequence>
<comment type="caution">
    <text evidence="1">The sequence shown here is derived from an EMBL/GenBank/DDBJ whole genome shotgun (WGS) entry which is preliminary data.</text>
</comment>
<proteinExistence type="predicted"/>
<dbReference type="Proteomes" id="UP000018559">
    <property type="component" value="Unassembled WGS sequence"/>
</dbReference>
<dbReference type="PATRIC" id="fig|1392007.3.peg.1339"/>
<dbReference type="EMBL" id="AWWH01000146">
    <property type="protein sequence ID" value="ETA73859.1"/>
    <property type="molecule type" value="Genomic_DNA"/>
</dbReference>
<evidence type="ECO:0000313" key="1">
    <source>
        <dbReference type="EMBL" id="ETA73859.1"/>
    </source>
</evidence>
<reference evidence="1 2" key="1">
    <citation type="journal article" date="2014" name="Genome Announc.">
        <title>The Genome of the Predominant Equine Lactobacillus Species, Lactobacillus equi, Is Reflective of Its Lifestyle Adaptations to an Herbivorous Host.</title>
        <authorList>
            <person name="O'Donnell M.M."/>
            <person name="Harris H.M."/>
            <person name="O'Toole P.W."/>
            <person name="Ross R.P."/>
        </authorList>
    </citation>
    <scope>NUCLEOTIDE SEQUENCE [LARGE SCALE GENOMIC DNA]</scope>
    <source>
        <strain evidence="1 2">DPC 6820</strain>
    </source>
</reference>
<gene>
    <name evidence="1" type="ORF">LEQ_2214c</name>
</gene>
<dbReference type="AlphaFoldDB" id="V7HUI7"/>
<evidence type="ECO:0000313" key="2">
    <source>
        <dbReference type="Proteomes" id="UP000018559"/>
    </source>
</evidence>
<name>V7HUI7_9LACO</name>